<proteinExistence type="predicted"/>
<evidence type="ECO:0000313" key="2">
    <source>
        <dbReference type="Proteomes" id="UP000887159"/>
    </source>
</evidence>
<reference evidence="1" key="1">
    <citation type="submission" date="2020-08" db="EMBL/GenBank/DDBJ databases">
        <title>Multicomponent nature underlies the extraordinary mechanical properties of spider dragline silk.</title>
        <authorList>
            <person name="Kono N."/>
            <person name="Nakamura H."/>
            <person name="Mori M."/>
            <person name="Yoshida Y."/>
            <person name="Ohtoshi R."/>
            <person name="Malay A.D."/>
            <person name="Moran D.A.P."/>
            <person name="Tomita M."/>
            <person name="Numata K."/>
            <person name="Arakawa K."/>
        </authorList>
    </citation>
    <scope>NUCLEOTIDE SEQUENCE</scope>
</reference>
<comment type="caution">
    <text evidence="1">The sequence shown here is derived from an EMBL/GenBank/DDBJ whole genome shotgun (WGS) entry which is preliminary data.</text>
</comment>
<gene>
    <name evidence="1" type="ORF">TNCV_2067491</name>
</gene>
<organism evidence="1 2">
    <name type="scientific">Trichonephila clavipes</name>
    <name type="common">Golden silk orbweaver</name>
    <name type="synonym">Nephila clavipes</name>
    <dbReference type="NCBI Taxonomy" id="2585209"/>
    <lineage>
        <taxon>Eukaryota</taxon>
        <taxon>Metazoa</taxon>
        <taxon>Ecdysozoa</taxon>
        <taxon>Arthropoda</taxon>
        <taxon>Chelicerata</taxon>
        <taxon>Arachnida</taxon>
        <taxon>Araneae</taxon>
        <taxon>Araneomorphae</taxon>
        <taxon>Entelegynae</taxon>
        <taxon>Araneoidea</taxon>
        <taxon>Nephilidae</taxon>
        <taxon>Trichonephila</taxon>
    </lineage>
</organism>
<dbReference type="EMBL" id="BMAU01021379">
    <property type="protein sequence ID" value="GFY27128.1"/>
    <property type="molecule type" value="Genomic_DNA"/>
</dbReference>
<sequence>MDGMQMYTVLSQEKTTSPYFQGVYSRDTLPPLQKNMCAIVKSDDSSQPGTHCYTRAFGDGPRERVRDRAIVRFEPIRTLMSLRAVCRFLLGRPMRNDEGGVVDPPLEFKRGWWEISIPICSIESMYCA</sequence>
<accession>A0A8X6W2K0</accession>
<name>A0A8X6W2K0_TRICX</name>
<keyword evidence="2" id="KW-1185">Reference proteome</keyword>
<evidence type="ECO:0000313" key="1">
    <source>
        <dbReference type="EMBL" id="GFY27128.1"/>
    </source>
</evidence>
<dbReference type="AlphaFoldDB" id="A0A8X6W2K0"/>
<dbReference type="Proteomes" id="UP000887159">
    <property type="component" value="Unassembled WGS sequence"/>
</dbReference>
<protein>
    <submittedName>
        <fullName evidence="1">Uncharacterized protein</fullName>
    </submittedName>
</protein>